<evidence type="ECO:0000256" key="3">
    <source>
        <dbReference type="ARBA" id="ARBA00022576"/>
    </source>
</evidence>
<feature type="domain" description="Aminotransferase class I/classII large" evidence="7">
    <location>
        <begin position="33"/>
        <end position="391"/>
    </location>
</feature>
<dbReference type="Gene3D" id="3.90.1150.10">
    <property type="entry name" value="Aspartate Aminotransferase, domain 1"/>
    <property type="match status" value="1"/>
</dbReference>
<dbReference type="GO" id="GO:0006520">
    <property type="term" value="P:amino acid metabolic process"/>
    <property type="evidence" value="ECO:0007669"/>
    <property type="project" value="InterPro"/>
</dbReference>
<dbReference type="OrthoDB" id="9802328at2"/>
<dbReference type="AlphaFoldDB" id="A0A845QY82"/>
<comment type="caution">
    <text evidence="8">The sequence shown here is derived from an EMBL/GenBank/DDBJ whole genome shotgun (WGS) entry which is preliminary data.</text>
</comment>
<dbReference type="RefSeq" id="WP_160198388.1">
    <property type="nucleotide sequence ID" value="NZ_QXXA01000016.1"/>
</dbReference>
<dbReference type="SUPFAM" id="SSF53383">
    <property type="entry name" value="PLP-dependent transferases"/>
    <property type="match status" value="1"/>
</dbReference>
<dbReference type="EC" id="2.6.1.-" evidence="6"/>
<sequence>MNLKLSEKISSISPSVTLEITAKAKQMKSEGIDVIGFGAGEPDFKTPENIRKAGIEAIKEGKTGYTAASGLKELKDAICYKLKRDNNLSYSAENIIISDGAKHSLFNALSSILNPGDEVIIPIPYWVSYPELVKLADGIPVEVNTPEENDFKYDIDILNNALTNKTKALILNSPSNPTGTIYSKDELEKISKWAIENNIFIISDEIYEKLVYDNNTHISIAQLNEDIKKQTIVINGMSKAYAMTGWRIGYAAAHKDIIKLMSNLQSHSTSNPPSMSQYASIEALRGDEKAIHEMKKHFTERRNYMVEKINSIKYLSCKSPKGAFYVMANISKLKGKTIKGKNIDSSIQLANMLLDEAHVAVVPGLAFGNDDYIRLSYATSLDNIKEGLNRIEEYIK</sequence>
<dbReference type="CDD" id="cd00609">
    <property type="entry name" value="AAT_like"/>
    <property type="match status" value="1"/>
</dbReference>
<accession>A0A845QY82</accession>
<proteinExistence type="inferred from homology"/>
<dbReference type="EMBL" id="QXXA01000016">
    <property type="protein sequence ID" value="NBI07927.1"/>
    <property type="molecule type" value="Genomic_DNA"/>
</dbReference>
<evidence type="ECO:0000256" key="2">
    <source>
        <dbReference type="ARBA" id="ARBA00007441"/>
    </source>
</evidence>
<reference evidence="8 9" key="1">
    <citation type="submission" date="2018-08" db="EMBL/GenBank/DDBJ databases">
        <title>Murine metabolic-syndrome-specific gut microbial biobank.</title>
        <authorList>
            <person name="Liu C."/>
        </authorList>
    </citation>
    <scope>NUCLEOTIDE SEQUENCE [LARGE SCALE GENOMIC DNA]</scope>
    <source>
        <strain evidence="8 9">583</strain>
    </source>
</reference>
<dbReference type="InterPro" id="IPR004838">
    <property type="entry name" value="NHTrfase_class1_PyrdxlP-BS"/>
</dbReference>
<evidence type="ECO:0000313" key="8">
    <source>
        <dbReference type="EMBL" id="NBI07927.1"/>
    </source>
</evidence>
<dbReference type="PANTHER" id="PTHR46383">
    <property type="entry name" value="ASPARTATE AMINOTRANSFERASE"/>
    <property type="match status" value="1"/>
</dbReference>
<keyword evidence="3 6" id="KW-0032">Aminotransferase</keyword>
<evidence type="ECO:0000256" key="1">
    <source>
        <dbReference type="ARBA" id="ARBA00001933"/>
    </source>
</evidence>
<comment type="similarity">
    <text evidence="2 6">Belongs to the class-I pyridoxal-phosphate-dependent aminotransferase family.</text>
</comment>
<dbReference type="PANTHER" id="PTHR46383:SF1">
    <property type="entry name" value="ASPARTATE AMINOTRANSFERASE"/>
    <property type="match status" value="1"/>
</dbReference>
<keyword evidence="9" id="KW-1185">Reference proteome</keyword>
<evidence type="ECO:0000259" key="7">
    <source>
        <dbReference type="Pfam" id="PF00155"/>
    </source>
</evidence>
<keyword evidence="4 6" id="KW-0808">Transferase</keyword>
<dbReference type="GO" id="GO:0008483">
    <property type="term" value="F:transaminase activity"/>
    <property type="evidence" value="ECO:0007669"/>
    <property type="project" value="UniProtKB-KW"/>
</dbReference>
<protein>
    <recommendedName>
        <fullName evidence="6">Aminotransferase</fullName>
        <ecNumber evidence="6">2.6.1.-</ecNumber>
    </recommendedName>
</protein>
<dbReference type="InterPro" id="IPR015424">
    <property type="entry name" value="PyrdxlP-dep_Trfase"/>
</dbReference>
<dbReference type="Proteomes" id="UP000467132">
    <property type="component" value="Unassembled WGS sequence"/>
</dbReference>
<dbReference type="InterPro" id="IPR004839">
    <property type="entry name" value="Aminotransferase_I/II_large"/>
</dbReference>
<evidence type="ECO:0000256" key="5">
    <source>
        <dbReference type="ARBA" id="ARBA00022898"/>
    </source>
</evidence>
<name>A0A845QY82_9CLOT</name>
<dbReference type="InterPro" id="IPR015421">
    <property type="entry name" value="PyrdxlP-dep_Trfase_major"/>
</dbReference>
<gene>
    <name evidence="8" type="ORF">D3Z33_13785</name>
</gene>
<organism evidence="8 9">
    <name type="scientific">Senegalia massiliensis</name>
    <dbReference type="NCBI Taxonomy" id="1720316"/>
    <lineage>
        <taxon>Bacteria</taxon>
        <taxon>Bacillati</taxon>
        <taxon>Bacillota</taxon>
        <taxon>Clostridia</taxon>
        <taxon>Eubacteriales</taxon>
        <taxon>Clostridiaceae</taxon>
        <taxon>Senegalia</taxon>
    </lineage>
</organism>
<comment type="cofactor">
    <cofactor evidence="1 6">
        <name>pyridoxal 5'-phosphate</name>
        <dbReference type="ChEBI" id="CHEBI:597326"/>
    </cofactor>
</comment>
<dbReference type="GO" id="GO:0030170">
    <property type="term" value="F:pyridoxal phosphate binding"/>
    <property type="evidence" value="ECO:0007669"/>
    <property type="project" value="InterPro"/>
</dbReference>
<keyword evidence="5" id="KW-0663">Pyridoxal phosphate</keyword>
<dbReference type="Pfam" id="PF00155">
    <property type="entry name" value="Aminotran_1_2"/>
    <property type="match status" value="1"/>
</dbReference>
<dbReference type="FunFam" id="3.40.640.10:FF:000033">
    <property type="entry name" value="Aspartate aminotransferase"/>
    <property type="match status" value="1"/>
</dbReference>
<dbReference type="Gene3D" id="3.40.640.10">
    <property type="entry name" value="Type I PLP-dependent aspartate aminotransferase-like (Major domain)"/>
    <property type="match status" value="1"/>
</dbReference>
<evidence type="ECO:0000313" key="9">
    <source>
        <dbReference type="Proteomes" id="UP000467132"/>
    </source>
</evidence>
<dbReference type="InterPro" id="IPR015422">
    <property type="entry name" value="PyrdxlP-dep_Trfase_small"/>
</dbReference>
<evidence type="ECO:0000256" key="6">
    <source>
        <dbReference type="RuleBase" id="RU000481"/>
    </source>
</evidence>
<dbReference type="PRINTS" id="PR00753">
    <property type="entry name" value="ACCSYNTHASE"/>
</dbReference>
<dbReference type="InterPro" id="IPR050596">
    <property type="entry name" value="AspAT/PAT-like"/>
</dbReference>
<evidence type="ECO:0000256" key="4">
    <source>
        <dbReference type="ARBA" id="ARBA00022679"/>
    </source>
</evidence>
<dbReference type="PROSITE" id="PS00105">
    <property type="entry name" value="AA_TRANSFER_CLASS_1"/>
    <property type="match status" value="1"/>
</dbReference>